<gene>
    <name evidence="2" type="ORF">HNQ99_002343</name>
</gene>
<evidence type="ECO:0000313" key="2">
    <source>
        <dbReference type="EMBL" id="MBB4642025.1"/>
    </source>
</evidence>
<dbReference type="Proteomes" id="UP000575068">
    <property type="component" value="Unassembled WGS sequence"/>
</dbReference>
<dbReference type="SUPFAM" id="SSF82771">
    <property type="entry name" value="GIY-YIG endonuclease"/>
    <property type="match status" value="1"/>
</dbReference>
<accession>A0A840HVE3</accession>
<dbReference type="InterPro" id="IPR000305">
    <property type="entry name" value="GIY-YIG_endonuc"/>
</dbReference>
<dbReference type="Pfam" id="PF01541">
    <property type="entry name" value="GIY-YIG"/>
    <property type="match status" value="1"/>
</dbReference>
<comment type="caution">
    <text evidence="2">The sequence shown here is derived from an EMBL/GenBank/DDBJ whole genome shotgun (WGS) entry which is preliminary data.</text>
</comment>
<dbReference type="Gene3D" id="3.40.1440.10">
    <property type="entry name" value="GIY-YIG endonuclease"/>
    <property type="match status" value="1"/>
</dbReference>
<dbReference type="EMBL" id="JACHOV010000008">
    <property type="protein sequence ID" value="MBB4642025.1"/>
    <property type="molecule type" value="Genomic_DNA"/>
</dbReference>
<evidence type="ECO:0000313" key="3">
    <source>
        <dbReference type="Proteomes" id="UP000575068"/>
    </source>
</evidence>
<name>A0A840HVE3_9SPHN</name>
<dbReference type="AlphaFoldDB" id="A0A840HVE3"/>
<dbReference type="InterPro" id="IPR035901">
    <property type="entry name" value="GIY-YIG_endonuc_sf"/>
</dbReference>
<evidence type="ECO:0000259" key="1">
    <source>
        <dbReference type="PROSITE" id="PS50164"/>
    </source>
</evidence>
<organism evidence="2 3">
    <name type="scientific">Rhizorhapis suberifaciens</name>
    <name type="common">corky root of lettuce</name>
    <dbReference type="NCBI Taxonomy" id="13656"/>
    <lineage>
        <taxon>Bacteria</taxon>
        <taxon>Pseudomonadati</taxon>
        <taxon>Pseudomonadota</taxon>
        <taxon>Alphaproteobacteria</taxon>
        <taxon>Sphingomonadales</taxon>
        <taxon>Sphingomonadaceae</taxon>
        <taxon>Rhizorhapis</taxon>
    </lineage>
</organism>
<dbReference type="PROSITE" id="PS50164">
    <property type="entry name" value="GIY_YIG"/>
    <property type="match status" value="1"/>
</dbReference>
<reference evidence="2 3" key="1">
    <citation type="submission" date="2020-08" db="EMBL/GenBank/DDBJ databases">
        <title>Genomic Encyclopedia of Type Strains, Phase IV (KMG-IV): sequencing the most valuable type-strain genomes for metagenomic binning, comparative biology and taxonomic classification.</title>
        <authorList>
            <person name="Goeker M."/>
        </authorList>
    </citation>
    <scope>NUCLEOTIDE SEQUENCE [LARGE SCALE GENOMIC DNA]</scope>
    <source>
        <strain evidence="2 3">DSM 7465</strain>
    </source>
</reference>
<feature type="domain" description="GIY-YIG" evidence="1">
    <location>
        <begin position="6"/>
        <end position="59"/>
    </location>
</feature>
<sequence length="59" mass="6749">MEGTTKAGFVYLMANRRNGTLYLGVTNHLVARAYQHRKWPDQRLHPGTWLQIAGLVRAL</sequence>
<protein>
    <recommendedName>
        <fullName evidence="1">GIY-YIG domain-containing protein</fullName>
    </recommendedName>
</protein>
<keyword evidence="3" id="KW-1185">Reference proteome</keyword>
<proteinExistence type="predicted"/>